<keyword evidence="2" id="KW-1185">Reference proteome</keyword>
<gene>
    <name evidence="1" type="ORF">FWILDA_LOCUS13879</name>
</gene>
<dbReference type="OrthoDB" id="2333966at2759"/>
<evidence type="ECO:0000313" key="2">
    <source>
        <dbReference type="Proteomes" id="UP001153678"/>
    </source>
</evidence>
<proteinExistence type="predicted"/>
<name>A0A9W4WVL2_9GLOM</name>
<comment type="caution">
    <text evidence="1">The sequence shown here is derived from an EMBL/GenBank/DDBJ whole genome shotgun (WGS) entry which is preliminary data.</text>
</comment>
<feature type="non-terminal residue" evidence="1">
    <location>
        <position position="57"/>
    </location>
</feature>
<dbReference type="Proteomes" id="UP001153678">
    <property type="component" value="Unassembled WGS sequence"/>
</dbReference>
<protein>
    <submittedName>
        <fullName evidence="1">12619_t:CDS:1</fullName>
    </submittedName>
</protein>
<accession>A0A9W4WVL2</accession>
<organism evidence="1 2">
    <name type="scientific">Funneliformis geosporum</name>
    <dbReference type="NCBI Taxonomy" id="1117311"/>
    <lineage>
        <taxon>Eukaryota</taxon>
        <taxon>Fungi</taxon>
        <taxon>Fungi incertae sedis</taxon>
        <taxon>Mucoromycota</taxon>
        <taxon>Glomeromycotina</taxon>
        <taxon>Glomeromycetes</taxon>
        <taxon>Glomerales</taxon>
        <taxon>Glomeraceae</taxon>
        <taxon>Funneliformis</taxon>
    </lineage>
</organism>
<reference evidence="1" key="1">
    <citation type="submission" date="2022-08" db="EMBL/GenBank/DDBJ databases">
        <authorList>
            <person name="Kallberg Y."/>
            <person name="Tangrot J."/>
            <person name="Rosling A."/>
        </authorList>
    </citation>
    <scope>NUCLEOTIDE SEQUENCE</scope>
    <source>
        <strain evidence="1">Wild A</strain>
    </source>
</reference>
<evidence type="ECO:0000313" key="1">
    <source>
        <dbReference type="EMBL" id="CAI2189033.1"/>
    </source>
</evidence>
<dbReference type="AlphaFoldDB" id="A0A9W4WVL2"/>
<dbReference type="EMBL" id="CAMKVN010005558">
    <property type="protein sequence ID" value="CAI2189033.1"/>
    <property type="molecule type" value="Genomic_DNA"/>
</dbReference>
<sequence>KGTDLEKQQKLAMKLDMIEFDRLEIVERRITLEDRKMQLKQNEIDLKLKELQFKGIE</sequence>